<comment type="caution">
    <text evidence="2">The sequence shown here is derived from an EMBL/GenBank/DDBJ whole genome shotgun (WGS) entry which is preliminary data.</text>
</comment>
<evidence type="ECO:0000313" key="3">
    <source>
        <dbReference type="Proteomes" id="UP000285326"/>
    </source>
</evidence>
<reference evidence="2 3" key="1">
    <citation type="journal article" date="2018" name="BMC Genomics">
        <title>Comparative genome analyses reveal sequence features reflecting distinct modes of host-adaptation between dicot and monocot powdery mildew.</title>
        <authorList>
            <person name="Wu Y."/>
            <person name="Ma X."/>
            <person name="Pan Z."/>
            <person name="Kale S.D."/>
            <person name="Song Y."/>
            <person name="King H."/>
            <person name="Zhang Q."/>
            <person name="Presley C."/>
            <person name="Deng X."/>
            <person name="Wei C.I."/>
            <person name="Xiao S."/>
        </authorList>
    </citation>
    <scope>NUCLEOTIDE SEQUENCE [LARGE SCALE GENOMIC DNA]</scope>
    <source>
        <strain evidence="2">UMSG1</strain>
    </source>
</reference>
<evidence type="ECO:0000256" key="1">
    <source>
        <dbReference type="SAM" id="MobiDB-lite"/>
    </source>
</evidence>
<feature type="compositionally biased region" description="Low complexity" evidence="1">
    <location>
        <begin position="253"/>
        <end position="264"/>
    </location>
</feature>
<organism evidence="2 3">
    <name type="scientific">Golovinomyces cichoracearum</name>
    <dbReference type="NCBI Taxonomy" id="62708"/>
    <lineage>
        <taxon>Eukaryota</taxon>
        <taxon>Fungi</taxon>
        <taxon>Dikarya</taxon>
        <taxon>Ascomycota</taxon>
        <taxon>Pezizomycotina</taxon>
        <taxon>Leotiomycetes</taxon>
        <taxon>Erysiphales</taxon>
        <taxon>Erysiphaceae</taxon>
        <taxon>Golovinomyces</taxon>
    </lineage>
</organism>
<feature type="compositionally biased region" description="Low complexity" evidence="1">
    <location>
        <begin position="280"/>
        <end position="294"/>
    </location>
</feature>
<proteinExistence type="predicted"/>
<protein>
    <submittedName>
        <fullName evidence="2">Uncharacterized protein</fullName>
    </submittedName>
</protein>
<dbReference type="Proteomes" id="UP000285326">
    <property type="component" value="Unassembled WGS sequence"/>
</dbReference>
<feature type="compositionally biased region" description="Basic residues" evidence="1">
    <location>
        <begin position="218"/>
        <end position="229"/>
    </location>
</feature>
<name>A0A420ILB7_9PEZI</name>
<dbReference type="AlphaFoldDB" id="A0A420ILB7"/>
<gene>
    <name evidence="2" type="ORF">GcM1_234047</name>
</gene>
<evidence type="ECO:0000313" key="2">
    <source>
        <dbReference type="EMBL" id="RKF75348.1"/>
    </source>
</evidence>
<accession>A0A420ILB7</accession>
<sequence length="511" mass="57640">MLRLPPTVLGLGRCDIKDYDKRRELAQRKGKKTSSKILNKASYVMPKGSTALAYRPVARHANKSVAATSSKKNRLSSQSYSFTPISTWDNEAYFQLSHLGHIKYSHIPATVSSDDVVVDDFDACSSAESSFYFKDLVQNLPENYYQDTSSLKTSTENSLRSTGISIPRIHIPSHCFSPDHPHNAINTPQFYLESGPVPHVVSRVGSHHSSGILFSQLPKRKGKRPKRASNYKELGNSHEYSESSSVTCEQNRDSMSSVDVMISSPKKLSGLHDNFPSTYSQSSGDVSADSISSQDAPQERISSSQDSMRLTRHLMLPPPFSNMLRSFSATGTIPGRKNLTHPEENFKGTNTSQIFNISDPKNDTEMQSLLITEHVQVTSQCFSPRYSPLQESFDHLDINDKFQLELIPQTPSRSYRVYNDNLTPKIQPQTPANLPEYRHRSRYHPSFTVPDPKRYRRRCSVTGINEELRNFSRHQPDPVVGRSSDYRSRASFDLEIDGSYSHYEAIDNSDE</sequence>
<feature type="region of interest" description="Disordered" evidence="1">
    <location>
        <begin position="212"/>
        <end position="308"/>
    </location>
</feature>
<dbReference type="EMBL" id="MCBS01023467">
    <property type="protein sequence ID" value="RKF75348.1"/>
    <property type="molecule type" value="Genomic_DNA"/>
</dbReference>